<gene>
    <name evidence="1" type="ORF">GCM10008101_17320</name>
</gene>
<dbReference type="Proteomes" id="UP000643403">
    <property type="component" value="Unassembled WGS sequence"/>
</dbReference>
<comment type="caution">
    <text evidence="1">The sequence shown here is derived from an EMBL/GenBank/DDBJ whole genome shotgun (WGS) entry which is preliminary data.</text>
</comment>
<reference evidence="2" key="1">
    <citation type="journal article" date="2019" name="Int. J. Syst. Evol. Microbiol.">
        <title>The Global Catalogue of Microorganisms (GCM) 10K type strain sequencing project: providing services to taxonomists for standard genome sequencing and annotation.</title>
        <authorList>
            <consortium name="The Broad Institute Genomics Platform"/>
            <consortium name="The Broad Institute Genome Sequencing Center for Infectious Disease"/>
            <person name="Wu L."/>
            <person name="Ma J."/>
        </authorList>
    </citation>
    <scope>NUCLEOTIDE SEQUENCE [LARGE SCALE GENOMIC DNA]</scope>
    <source>
        <strain evidence="2">KCTC 22558</strain>
    </source>
</reference>
<dbReference type="EMBL" id="BMXY01000002">
    <property type="protein sequence ID" value="GGZ64254.1"/>
    <property type="molecule type" value="Genomic_DNA"/>
</dbReference>
<keyword evidence="2" id="KW-1185">Reference proteome</keyword>
<evidence type="ECO:0000313" key="2">
    <source>
        <dbReference type="Proteomes" id="UP000643403"/>
    </source>
</evidence>
<evidence type="ECO:0000313" key="1">
    <source>
        <dbReference type="EMBL" id="GGZ64254.1"/>
    </source>
</evidence>
<dbReference type="RefSeq" id="WP_189449032.1">
    <property type="nucleotide sequence ID" value="NZ_BMXY01000002.1"/>
</dbReference>
<accession>A0ABQ3C554</accession>
<organism evidence="1 2">
    <name type="scientific">Cognatilysobacter xinjiangensis</name>
    <dbReference type="NCBI Taxonomy" id="546892"/>
    <lineage>
        <taxon>Bacteria</taxon>
        <taxon>Pseudomonadati</taxon>
        <taxon>Pseudomonadota</taxon>
        <taxon>Gammaproteobacteria</taxon>
        <taxon>Lysobacterales</taxon>
        <taxon>Lysobacteraceae</taxon>
        <taxon>Cognatilysobacter</taxon>
    </lineage>
</organism>
<proteinExistence type="predicted"/>
<protein>
    <recommendedName>
        <fullName evidence="3">DUF4224 domain-containing protein</fullName>
    </recommendedName>
</protein>
<sequence length="94" mass="10601">MLIYDRRRCRPLPGSELRRRLTLTQRAKLAWYETMGWRLLFVRGEPASVFLSHDDKGNAVIARDGRVLAVRSLAVRPEDRKKATPLGGGSPEAA</sequence>
<evidence type="ECO:0008006" key="3">
    <source>
        <dbReference type="Google" id="ProtNLM"/>
    </source>
</evidence>
<name>A0ABQ3C554_9GAMM</name>